<dbReference type="InterPro" id="IPR006619">
    <property type="entry name" value="PGRP_domain_met/bac"/>
</dbReference>
<feature type="signal peptide" evidence="4">
    <location>
        <begin position="1"/>
        <end position="28"/>
    </location>
</feature>
<evidence type="ECO:0000313" key="8">
    <source>
        <dbReference type="Proteomes" id="UP001268542"/>
    </source>
</evidence>
<evidence type="ECO:0000259" key="5">
    <source>
        <dbReference type="SMART" id="SM00644"/>
    </source>
</evidence>
<dbReference type="SUPFAM" id="SSF55846">
    <property type="entry name" value="N-acetylmuramoyl-L-alanine amidase-like"/>
    <property type="match status" value="1"/>
</dbReference>
<accession>A0ABU3PTZ4</accession>
<feature type="domain" description="Peptidoglycan recognition protein family" evidence="6">
    <location>
        <begin position="310"/>
        <end position="467"/>
    </location>
</feature>
<dbReference type="Gene3D" id="3.40.80.10">
    <property type="entry name" value="Peptidoglycan recognition protein-like"/>
    <property type="match status" value="1"/>
</dbReference>
<evidence type="ECO:0000256" key="1">
    <source>
        <dbReference type="ARBA" id="ARBA00007553"/>
    </source>
</evidence>
<dbReference type="Gene3D" id="2.130.10.130">
    <property type="entry name" value="Integrin alpha, N-terminal"/>
    <property type="match status" value="1"/>
</dbReference>
<gene>
    <name evidence="7" type="ORF">RDV89_06410</name>
</gene>
<reference evidence="7 8" key="1">
    <citation type="submission" date="2023-08" db="EMBL/GenBank/DDBJ databases">
        <title>Nocardioides seae sp. nov., a bacterium isolated from a soil.</title>
        <authorList>
            <person name="Wang X."/>
        </authorList>
    </citation>
    <scope>NUCLEOTIDE SEQUENCE [LARGE SCALE GENOMIC DNA]</scope>
    <source>
        <strain evidence="7 8">YZH12</strain>
    </source>
</reference>
<feature type="chain" id="PRO_5045921152" evidence="4">
    <location>
        <begin position="29"/>
        <end position="979"/>
    </location>
</feature>
<comment type="caution">
    <text evidence="7">The sequence shown here is derived from an EMBL/GenBank/DDBJ whole genome shotgun (WGS) entry which is preliminary data.</text>
</comment>
<keyword evidence="2 4" id="KW-0732">Signal</keyword>
<keyword evidence="8" id="KW-1185">Reference proteome</keyword>
<feature type="region of interest" description="Disordered" evidence="3">
    <location>
        <begin position="488"/>
        <end position="513"/>
    </location>
</feature>
<dbReference type="EMBL" id="JAVYII010000002">
    <property type="protein sequence ID" value="MDT9592690.1"/>
    <property type="molecule type" value="Genomic_DNA"/>
</dbReference>
<sequence length="979" mass="102832">MSPRKARYVSLCQQVLTLLAVGAVGVTAANVVALDVVHGPEVPAASTAAAVPGVPAPAAAGVDAATSDDQAPVATGPVESTVEEVALTDGAGAADAATTETEVPQAPAPEASPEVSTETSPEAVERTEATEAPEAPATPSAEPTEPTEPTEVAGASTELLSDPQPVTGFGAVGVTWSPDTPVYGDDISLTVRTRDDGGEWTAWETIPYEDAYDSSDDVPAGDTESEGTRPGTELVWVGEVDEAQVRAVAPGGLPADLKVAVIDPGSTQTVEEAPEYAGGSVAAGEDTETTLSTDQGDVALQAASTGAAQPAIYSRSQWGADESMRDGNPRYATVRGAVIHHTVNANNYTEAQVPGIIRGIYAYHVRSQGWSDVGYNFLVDKFGRLWEGRAGGITRAVRGAHIAAHNDWAFGISAIGNYETAQPTAAMQEAIAKLIAWKLSIHGISATSTQTWGSVRMPAIIGHRDGGSTACPGRYLYAKLGAIRTRAQQLQSQGATNPTPAPPQVSASAPNITDSSLVGSDYPDVAYRHSDGTVYITPTQGGTWFSGKHAFAKGYTKASGVVVSPDLTGDGRPDIVHVDPQGTAWLKRGEGGTRFVHDFTPISRSIFTNTTNLTAIGDVDGDGNNDLIARNTSNNLLTLYLGDGKGGFRWMTLGRQWHTVKLITTMGDVTGDGVPDLIVKDRDDKLWIYPITSSRRGHAALGQRIPIPGSFPQVAAIAGVGDATGDGRPDLALRLTSGSVYLMSYLRPGVVRGMRGPVNWPGQLTNLSGGIDLTGDGEPDLVGRVGNDLFVVAHSGRKDVAPTITTNIKIPTAVALWNVGDWDRDGHGDLMSQERDGTLTLWRGNSTGRFWAFDLGRSLAGISNLRYVGDVTGDGFGDLMGLAKDKKTWQVHPGWGRKGFVAGRSVNPALVRWFDHSGVDLQGADLVSVSASLSGGRGMDLVVRHRASKQLRVIQRDTNGRVTRHTGFVDISDNLNLLG</sequence>
<evidence type="ECO:0000256" key="3">
    <source>
        <dbReference type="SAM" id="MobiDB-lite"/>
    </source>
</evidence>
<evidence type="ECO:0000259" key="6">
    <source>
        <dbReference type="SMART" id="SM00701"/>
    </source>
</evidence>
<dbReference type="InterPro" id="IPR013517">
    <property type="entry name" value="FG-GAP"/>
</dbReference>
<evidence type="ECO:0000256" key="4">
    <source>
        <dbReference type="SAM" id="SignalP"/>
    </source>
</evidence>
<feature type="domain" description="N-acetylmuramoyl-L-alanine amidase" evidence="5">
    <location>
        <begin position="324"/>
        <end position="473"/>
    </location>
</feature>
<comment type="similarity">
    <text evidence="1">Belongs to the N-acetylmuramoyl-L-alanine amidase 2 family.</text>
</comment>
<feature type="compositionally biased region" description="Polar residues" evidence="3">
    <location>
        <begin position="488"/>
        <end position="498"/>
    </location>
</feature>
<dbReference type="PANTHER" id="PTHR11022">
    <property type="entry name" value="PEPTIDOGLYCAN RECOGNITION PROTEIN"/>
    <property type="match status" value="1"/>
</dbReference>
<dbReference type="InterPro" id="IPR015510">
    <property type="entry name" value="PGRP"/>
</dbReference>
<evidence type="ECO:0000313" key="7">
    <source>
        <dbReference type="EMBL" id="MDT9592690.1"/>
    </source>
</evidence>
<organism evidence="7 8">
    <name type="scientific">Nocardioides imazamoxiresistens</name>
    <dbReference type="NCBI Taxonomy" id="3231893"/>
    <lineage>
        <taxon>Bacteria</taxon>
        <taxon>Bacillati</taxon>
        <taxon>Actinomycetota</taxon>
        <taxon>Actinomycetes</taxon>
        <taxon>Propionibacteriales</taxon>
        <taxon>Nocardioidaceae</taxon>
        <taxon>Nocardioides</taxon>
    </lineage>
</organism>
<name>A0ABU3PTZ4_9ACTN</name>
<dbReference type="CDD" id="cd06583">
    <property type="entry name" value="PGRP"/>
    <property type="match status" value="1"/>
</dbReference>
<dbReference type="RefSeq" id="WP_315732112.1">
    <property type="nucleotide sequence ID" value="NZ_JAVYII010000002.1"/>
</dbReference>
<dbReference type="Pfam" id="PF13517">
    <property type="entry name" value="FG-GAP_3"/>
    <property type="match status" value="1"/>
</dbReference>
<proteinExistence type="inferred from homology"/>
<dbReference type="InterPro" id="IPR028994">
    <property type="entry name" value="Integrin_alpha_N"/>
</dbReference>
<feature type="region of interest" description="Disordered" evidence="3">
    <location>
        <begin position="91"/>
        <end position="164"/>
    </location>
</feature>
<feature type="region of interest" description="Disordered" evidence="3">
    <location>
        <begin position="211"/>
        <end position="230"/>
    </location>
</feature>
<dbReference type="SMART" id="SM00701">
    <property type="entry name" value="PGRP"/>
    <property type="match status" value="1"/>
</dbReference>
<dbReference type="InterPro" id="IPR036505">
    <property type="entry name" value="Amidase/PGRP_sf"/>
</dbReference>
<dbReference type="Proteomes" id="UP001268542">
    <property type="component" value="Unassembled WGS sequence"/>
</dbReference>
<feature type="compositionally biased region" description="Low complexity" evidence="3">
    <location>
        <begin position="130"/>
        <end position="153"/>
    </location>
</feature>
<dbReference type="Pfam" id="PF01510">
    <property type="entry name" value="Amidase_2"/>
    <property type="match status" value="1"/>
</dbReference>
<protein>
    <submittedName>
        <fullName evidence="7">FG-GAP-like repeat-containing protein</fullName>
    </submittedName>
</protein>
<evidence type="ECO:0000256" key="2">
    <source>
        <dbReference type="ARBA" id="ARBA00022729"/>
    </source>
</evidence>
<dbReference type="SMART" id="SM00644">
    <property type="entry name" value="Ami_2"/>
    <property type="match status" value="1"/>
</dbReference>
<dbReference type="InterPro" id="IPR002502">
    <property type="entry name" value="Amidase_domain"/>
</dbReference>
<feature type="compositionally biased region" description="Low complexity" evidence="3">
    <location>
        <begin position="91"/>
        <end position="102"/>
    </location>
</feature>
<dbReference type="SUPFAM" id="SSF69318">
    <property type="entry name" value="Integrin alpha N-terminal domain"/>
    <property type="match status" value="2"/>
</dbReference>
<dbReference type="PANTHER" id="PTHR11022:SF41">
    <property type="entry name" value="PEPTIDOGLYCAN-RECOGNITION PROTEIN LC-RELATED"/>
    <property type="match status" value="1"/>
</dbReference>